<evidence type="ECO:0008006" key="5">
    <source>
        <dbReference type="Google" id="ProtNLM"/>
    </source>
</evidence>
<name>A0A1B8PLL0_MORNO</name>
<keyword evidence="2" id="KW-0732">Signal</keyword>
<comment type="caution">
    <text evidence="3">The sequence shown here is derived from an EMBL/GenBank/DDBJ whole genome shotgun (WGS) entry which is preliminary data.</text>
</comment>
<dbReference type="SUPFAM" id="SSF56925">
    <property type="entry name" value="OMPA-like"/>
    <property type="match status" value="1"/>
</dbReference>
<dbReference type="RefSeq" id="WP_066891648.1">
    <property type="nucleotide sequence ID" value="NZ_LZDN01000002.1"/>
</dbReference>
<feature type="region of interest" description="Disordered" evidence="1">
    <location>
        <begin position="296"/>
        <end position="318"/>
    </location>
</feature>
<sequence length="318" mass="34646">MMYKHIMIVFGLVSFSLTAHADLPLTVDDLLADKNRFRLDTDLSYYNHHRSSVATQGFEMVDLGQGRTLYMPSIGESNTNTDSLIAGLGLRYGISDKLEIGVKTNAIYRNARHQNGAELSKSSDTHLNDISISTQYQLTKNHKKFPDMLAFGELSVYDNTQGLKRKNASSALVGFTTYTVNDPIVLSLTGTYQYQPRRETNTGGHVDLGDTATLNGSVGFAVNPDITLTGGMGVRHKWADKNKFGKLENNSTQTTLNLGFAYAMTARTNLTANVRTPISGDGGSTLSVGLTSKLGKLPPPLSQKYRQIKSAEPTVSAP</sequence>
<evidence type="ECO:0000256" key="1">
    <source>
        <dbReference type="SAM" id="MobiDB-lite"/>
    </source>
</evidence>
<proteinExistence type="predicted"/>
<evidence type="ECO:0000313" key="3">
    <source>
        <dbReference type="EMBL" id="OBX51971.1"/>
    </source>
</evidence>
<dbReference type="Proteomes" id="UP000092671">
    <property type="component" value="Unassembled WGS sequence"/>
</dbReference>
<organism evidence="3 4">
    <name type="scientific">Moraxella nonliquefaciens</name>
    <dbReference type="NCBI Taxonomy" id="478"/>
    <lineage>
        <taxon>Bacteria</taxon>
        <taxon>Pseudomonadati</taxon>
        <taxon>Pseudomonadota</taxon>
        <taxon>Gammaproteobacteria</taxon>
        <taxon>Moraxellales</taxon>
        <taxon>Moraxellaceae</taxon>
        <taxon>Moraxella</taxon>
    </lineage>
</organism>
<feature type="chain" id="PRO_5008611775" description="Porin domain-containing protein" evidence="2">
    <location>
        <begin position="22"/>
        <end position="318"/>
    </location>
</feature>
<evidence type="ECO:0000256" key="2">
    <source>
        <dbReference type="SAM" id="SignalP"/>
    </source>
</evidence>
<evidence type="ECO:0000313" key="4">
    <source>
        <dbReference type="Proteomes" id="UP000092671"/>
    </source>
</evidence>
<accession>A0A1B8PLL0</accession>
<protein>
    <recommendedName>
        <fullName evidence="5">Porin domain-containing protein</fullName>
    </recommendedName>
</protein>
<feature type="signal peptide" evidence="2">
    <location>
        <begin position="1"/>
        <end position="21"/>
    </location>
</feature>
<gene>
    <name evidence="3" type="ORF">A9Z60_05240</name>
</gene>
<dbReference type="EMBL" id="LZDN01000002">
    <property type="protein sequence ID" value="OBX51971.1"/>
    <property type="molecule type" value="Genomic_DNA"/>
</dbReference>
<reference evidence="3 4" key="1">
    <citation type="submission" date="2016-06" db="EMBL/GenBank/DDBJ databases">
        <title>Draft genome of Moraxella nonliquefaciens CCUG 60284.</title>
        <authorList>
            <person name="Salva-Serra F."/>
            <person name="Engstrom-Jakobsson H."/>
            <person name="Thorell K."/>
            <person name="Gonzales-Siles L."/>
            <person name="Karlsson R."/>
            <person name="Boulund F."/>
            <person name="Engstrand L."/>
            <person name="Kristiansson E."/>
            <person name="Moore E."/>
        </authorList>
    </citation>
    <scope>NUCLEOTIDE SEQUENCE [LARGE SCALE GENOMIC DNA]</scope>
    <source>
        <strain evidence="3 4">CCUG 60284</strain>
    </source>
</reference>
<dbReference type="InterPro" id="IPR011250">
    <property type="entry name" value="OMP/PagP_B-barrel"/>
</dbReference>
<dbReference type="AlphaFoldDB" id="A0A1B8PLL0"/>